<comment type="cofactor">
    <cofactor evidence="1">
        <name>[4Fe-4S] cluster</name>
        <dbReference type="ChEBI" id="CHEBI:49883"/>
    </cofactor>
</comment>
<keyword evidence="2" id="KW-0004">4Fe-4S</keyword>
<dbReference type="RefSeq" id="WP_020000046.1">
    <property type="nucleotide sequence ID" value="NZ_CP192219.1"/>
</dbReference>
<dbReference type="GO" id="GO:0046872">
    <property type="term" value="F:metal ion binding"/>
    <property type="evidence" value="ECO:0007669"/>
    <property type="project" value="UniProtKB-KW"/>
</dbReference>
<evidence type="ECO:0000256" key="2">
    <source>
        <dbReference type="ARBA" id="ARBA00022485"/>
    </source>
</evidence>
<dbReference type="PANTHER" id="PTHR11228">
    <property type="entry name" value="RADICAL SAM DOMAIN PROTEIN"/>
    <property type="match status" value="1"/>
</dbReference>
<dbReference type="PROSITE" id="PS51918">
    <property type="entry name" value="RADICAL_SAM"/>
    <property type="match status" value="1"/>
</dbReference>
<dbReference type="EMBL" id="FQZR01000004">
    <property type="protein sequence ID" value="SHJ26168.1"/>
    <property type="molecule type" value="Genomic_DNA"/>
</dbReference>
<dbReference type="NCBIfam" id="TIGR04311">
    <property type="entry name" value="rSAM_Geo_metal"/>
    <property type="match status" value="1"/>
</dbReference>
<evidence type="ECO:0000259" key="7">
    <source>
        <dbReference type="PROSITE" id="PS51918"/>
    </source>
</evidence>
<dbReference type="GO" id="GO:0051536">
    <property type="term" value="F:iron-sulfur cluster binding"/>
    <property type="evidence" value="ECO:0007669"/>
    <property type="project" value="UniProtKB-KW"/>
</dbReference>
<evidence type="ECO:0000256" key="6">
    <source>
        <dbReference type="ARBA" id="ARBA00023014"/>
    </source>
</evidence>
<dbReference type="Gene3D" id="3.20.20.70">
    <property type="entry name" value="Aldolase class I"/>
    <property type="match status" value="2"/>
</dbReference>
<dbReference type="InterPro" id="IPR058240">
    <property type="entry name" value="rSAM_sf"/>
</dbReference>
<evidence type="ECO:0000256" key="5">
    <source>
        <dbReference type="ARBA" id="ARBA00023004"/>
    </source>
</evidence>
<evidence type="ECO:0000256" key="1">
    <source>
        <dbReference type="ARBA" id="ARBA00001966"/>
    </source>
</evidence>
<feature type="domain" description="Radical SAM core" evidence="7">
    <location>
        <begin position="6"/>
        <end position="228"/>
    </location>
</feature>
<evidence type="ECO:0000313" key="8">
    <source>
        <dbReference type="EMBL" id="SHJ26168.1"/>
    </source>
</evidence>
<keyword evidence="4" id="KW-0479">Metal-binding</keyword>
<dbReference type="SUPFAM" id="SSF102114">
    <property type="entry name" value="Radical SAM enzymes"/>
    <property type="match status" value="1"/>
</dbReference>
<keyword evidence="5" id="KW-0408">Iron</keyword>
<dbReference type="Proteomes" id="UP000184001">
    <property type="component" value="Unassembled WGS sequence"/>
</dbReference>
<gene>
    <name evidence="8" type="ORF">SAMN05660830_01972</name>
</gene>
<dbReference type="SMART" id="SM00729">
    <property type="entry name" value="Elp3"/>
    <property type="match status" value="1"/>
</dbReference>
<evidence type="ECO:0000313" key="9">
    <source>
        <dbReference type="Proteomes" id="UP000184001"/>
    </source>
</evidence>
<dbReference type="InterPro" id="IPR007197">
    <property type="entry name" value="rSAM"/>
</dbReference>
<dbReference type="Pfam" id="PF13186">
    <property type="entry name" value="SPASM"/>
    <property type="match status" value="1"/>
</dbReference>
<dbReference type="InterPro" id="IPR050377">
    <property type="entry name" value="Radical_SAM_PqqE_MftC-like"/>
</dbReference>
<organism evidence="8 9">
    <name type="scientific">Halodesulfovibrio aestuarii</name>
    <dbReference type="NCBI Taxonomy" id="126333"/>
    <lineage>
        <taxon>Bacteria</taxon>
        <taxon>Pseudomonadati</taxon>
        <taxon>Thermodesulfobacteriota</taxon>
        <taxon>Desulfovibrionia</taxon>
        <taxon>Desulfovibrionales</taxon>
        <taxon>Desulfovibrionaceae</taxon>
        <taxon>Halodesulfovibrio</taxon>
    </lineage>
</organism>
<dbReference type="Pfam" id="PF04055">
    <property type="entry name" value="Radical_SAM"/>
    <property type="match status" value="1"/>
</dbReference>
<keyword evidence="3" id="KW-0949">S-adenosyl-L-methionine</keyword>
<comment type="caution">
    <text evidence="8">The sequence shown here is derived from an EMBL/GenBank/DDBJ whole genome shotgun (WGS) entry which is preliminary data.</text>
</comment>
<keyword evidence="6" id="KW-0411">Iron-sulfur</keyword>
<dbReference type="InterPro" id="IPR013785">
    <property type="entry name" value="Aldolase_TIM"/>
</dbReference>
<dbReference type="PANTHER" id="PTHR11228:SF7">
    <property type="entry name" value="PQQA PEPTIDE CYCLASE"/>
    <property type="match status" value="1"/>
</dbReference>
<dbReference type="GO" id="GO:0003824">
    <property type="term" value="F:catalytic activity"/>
    <property type="evidence" value="ECO:0007669"/>
    <property type="project" value="InterPro"/>
</dbReference>
<protein>
    <submittedName>
        <fullName evidence="8">Putative metalloenzyme radical SAM/SPASM domain maturase</fullName>
    </submittedName>
</protein>
<evidence type="ECO:0000256" key="4">
    <source>
        <dbReference type="ARBA" id="ARBA00022723"/>
    </source>
</evidence>
<name>A0A8G2CA46_9BACT</name>
<dbReference type="SFLD" id="SFLDG01067">
    <property type="entry name" value="SPASM/twitch_domain_containing"/>
    <property type="match status" value="1"/>
</dbReference>
<accession>A0A8G2CA46</accession>
<reference evidence="8 9" key="1">
    <citation type="submission" date="2016-11" db="EMBL/GenBank/DDBJ databases">
        <authorList>
            <person name="Varghese N."/>
            <person name="Submissions S."/>
        </authorList>
    </citation>
    <scope>NUCLEOTIDE SEQUENCE [LARGE SCALE GENOMIC DNA]</scope>
    <source>
        <strain evidence="8 9">DSM 17919</strain>
    </source>
</reference>
<dbReference type="CDD" id="cd01335">
    <property type="entry name" value="Radical_SAM"/>
    <property type="match status" value="1"/>
</dbReference>
<dbReference type="SFLD" id="SFLDG01387">
    <property type="entry name" value="BtrN-like_SPASM_domain_contain"/>
    <property type="match status" value="1"/>
</dbReference>
<dbReference type="InterPro" id="IPR023885">
    <property type="entry name" value="4Fe4S-binding_SPASM_dom"/>
</dbReference>
<dbReference type="InterPro" id="IPR006638">
    <property type="entry name" value="Elp3/MiaA/NifB-like_rSAM"/>
</dbReference>
<dbReference type="SFLD" id="SFLDS00029">
    <property type="entry name" value="Radical_SAM"/>
    <property type="match status" value="1"/>
</dbReference>
<proteinExistence type="predicted"/>
<dbReference type="AlphaFoldDB" id="A0A8G2CA46"/>
<dbReference type="CDD" id="cd21121">
    <property type="entry name" value="SPASM_Cmo-like"/>
    <property type="match status" value="1"/>
</dbReference>
<evidence type="ECO:0000256" key="3">
    <source>
        <dbReference type="ARBA" id="ARBA00022691"/>
    </source>
</evidence>
<dbReference type="InterPro" id="IPR034391">
    <property type="entry name" value="AdoMet-like_SPASM_containing"/>
</dbReference>
<dbReference type="InterPro" id="IPR027586">
    <property type="entry name" value="rSAM_metal_mat"/>
</dbReference>
<sequence>MNISQDMYPSKLYVETTTRCNLRCSMCVKQVKGARIPEVDMSMEVFHKLEPAFPYLKTLLLNGIGEPLLAKKLVPMIRRARELMAPDAVISFQTNGMLLTFELAKKLVAAGLDRICISVDMVGEQGVFHGGEDVGRITHAFEYIQRASEAMERNVSVGVEFVIMRDNAASLPYSLKWAAEQGAEFALVTHMLPYGESMAEQELFNPNTEQSLAEYERWLAEAEERGLDLGRYFEVLWMVKKTEDEKRLVTFVNEHVKAALAKGIPMHLSNLMQWTTDEKRTEQEWLVTIFEKARAVAAKYNVDITLPPISAAYERKCDFVEQGVAHITPDGEVHPCYFLWHEYSCFMDGDIKKVTPRTFGNVLTSSILKIWNSDEYRNFREQVLKYEYPYCTNCSVVPCVDVTGRNDPFEMDCYGTTVPCGHCLWCLGGVRCLL</sequence>